<dbReference type="GO" id="GO:0042761">
    <property type="term" value="P:very long-chain fatty acid biosynthetic process"/>
    <property type="evidence" value="ECO:0007669"/>
    <property type="project" value="TreeGrafter"/>
</dbReference>
<evidence type="ECO:0000256" key="8">
    <source>
        <dbReference type="ARBA" id="ARBA00022989"/>
    </source>
</evidence>
<dbReference type="Proteomes" id="UP000799536">
    <property type="component" value="Unassembled WGS sequence"/>
</dbReference>
<sequence length="253" mass="28374">MAPKTTTASTSRSQLPRQSSSPIKNSYLLAYNALSAVLWAMVLMRTVRDGMLEGQNKGWFGQRGGYFGFLQGSQDVYARNEEFVRWTQSLAGMEVLHSLFGVVRAPLITTLMQVSSRFLLVHLIASPFPSTTAPSPAYTTMLLAWSITEVVRYSYFVFTLSGMGVPRVWQWLRYNTFLVLYPMGVASECWLVWRASTVVEGRLNGQGPSGKLGSMLKGGMWGILGVYVPGFYILFTHMLKQRRRIMKGKGRAE</sequence>
<keyword evidence="6 14" id="KW-0812">Transmembrane</keyword>
<keyword evidence="17" id="KW-1185">Reference proteome</keyword>
<keyword evidence="10 14" id="KW-0472">Membrane</keyword>
<dbReference type="AlphaFoldDB" id="A0A9P4N3D9"/>
<name>A0A9P4N3D9_9PLEO</name>
<feature type="transmembrane region" description="Helical" evidence="14">
    <location>
        <begin position="219"/>
        <end position="239"/>
    </location>
</feature>
<accession>A0A9P4N3D9</accession>
<dbReference type="InterPro" id="IPR007482">
    <property type="entry name" value="Tyr_Pase-like_PTPLA"/>
</dbReference>
<keyword evidence="7 14" id="KW-0276">Fatty acid metabolism</keyword>
<evidence type="ECO:0000256" key="4">
    <source>
        <dbReference type="ARBA" id="ARBA00013122"/>
    </source>
</evidence>
<comment type="catalytic activity">
    <reaction evidence="13 14">
        <text>a very-long-chain (3R)-3-hydroxyacyl-CoA = a very-long-chain (2E)-enoyl-CoA + H2O</text>
        <dbReference type="Rhea" id="RHEA:45812"/>
        <dbReference type="ChEBI" id="CHEBI:15377"/>
        <dbReference type="ChEBI" id="CHEBI:83728"/>
        <dbReference type="ChEBI" id="CHEBI:85440"/>
        <dbReference type="EC" id="4.2.1.134"/>
    </reaction>
</comment>
<dbReference type="PANTHER" id="PTHR11035">
    <property type="entry name" value="VERY-LONG-CHAIN (3R)-3-HYDROXYACYL-COA DEHYDRATASE"/>
    <property type="match status" value="1"/>
</dbReference>
<evidence type="ECO:0000256" key="12">
    <source>
        <dbReference type="ARBA" id="ARBA00023239"/>
    </source>
</evidence>
<evidence type="ECO:0000313" key="16">
    <source>
        <dbReference type="EMBL" id="KAF2205700.1"/>
    </source>
</evidence>
<evidence type="ECO:0000256" key="10">
    <source>
        <dbReference type="ARBA" id="ARBA00023136"/>
    </source>
</evidence>
<gene>
    <name evidence="16" type="ORF">GQ43DRAFT_361815</name>
</gene>
<comment type="caution">
    <text evidence="16">The sequence shown here is derived from an EMBL/GenBank/DDBJ whole genome shotgun (WGS) entry which is preliminary data.</text>
</comment>
<keyword evidence="8 14" id="KW-1133">Transmembrane helix</keyword>
<evidence type="ECO:0000256" key="7">
    <source>
        <dbReference type="ARBA" id="ARBA00022832"/>
    </source>
</evidence>
<dbReference type="GO" id="GO:0102158">
    <property type="term" value="F:very-long-chain (3R)-3-hydroxyacyl-CoA dehydratase activity"/>
    <property type="evidence" value="ECO:0007669"/>
    <property type="project" value="UniProtKB-EC"/>
</dbReference>
<proteinExistence type="inferred from homology"/>
<feature type="compositionally biased region" description="Low complexity" evidence="15">
    <location>
        <begin position="9"/>
        <end position="20"/>
    </location>
</feature>
<evidence type="ECO:0000256" key="1">
    <source>
        <dbReference type="ARBA" id="ARBA00004141"/>
    </source>
</evidence>
<comment type="subcellular location">
    <subcellularLocation>
        <location evidence="14">Endoplasmic reticulum membrane</location>
        <topology evidence="14">Multi-pass membrane protein</topology>
    </subcellularLocation>
    <subcellularLocation>
        <location evidence="1">Membrane</location>
        <topology evidence="1">Multi-pass membrane protein</topology>
    </subcellularLocation>
</comment>
<comment type="caution">
    <text evidence="14">Lacks conserved residue(s) required for the propagation of feature annotation.</text>
</comment>
<dbReference type="OrthoDB" id="46988at2759"/>
<comment type="function">
    <text evidence="14">Catalyzes the third of the four reactions of the long-chain fatty acids elongation cycle. This endoplasmic reticulum-bound enzymatic process, allows the addition of two carbons to the chain of long- and very long-chain fatty acids/VLCFAs per cycle. This enzyme catalyzes the dehydration of the 3-hydroxyacyl-CoA intermediate into trans-2,3-enoyl-CoA, within each cycle of fatty acid elongation. Thereby, it participates to the production of VLCFAs of different chain lengths that are involved in multiple biological processes as precursors of membrane lipids and lipid mediators.</text>
</comment>
<keyword evidence="12 14" id="KW-0456">Lyase</keyword>
<feature type="region of interest" description="Disordered" evidence="15">
    <location>
        <begin position="1"/>
        <end position="20"/>
    </location>
</feature>
<evidence type="ECO:0000256" key="15">
    <source>
        <dbReference type="SAM" id="MobiDB-lite"/>
    </source>
</evidence>
<keyword evidence="14" id="KW-0256">Endoplasmic reticulum</keyword>
<dbReference type="Pfam" id="PF04387">
    <property type="entry name" value="PTPLA"/>
    <property type="match status" value="1"/>
</dbReference>
<evidence type="ECO:0000256" key="3">
    <source>
        <dbReference type="ARBA" id="ARBA00007811"/>
    </source>
</evidence>
<feature type="transmembrane region" description="Helical" evidence="14">
    <location>
        <begin position="28"/>
        <end position="47"/>
    </location>
</feature>
<dbReference type="EC" id="4.2.1.134" evidence="4 14"/>
<keyword evidence="11 14" id="KW-0275">Fatty acid biosynthesis</keyword>
<keyword evidence="9 14" id="KW-0443">Lipid metabolism</keyword>
<protein>
    <recommendedName>
        <fullName evidence="4 14">Very-long-chain (3R)-3-hydroxyacyl-CoA dehydratase</fullName>
        <ecNumber evidence="4 14">4.2.1.134</ecNumber>
    </recommendedName>
</protein>
<comment type="pathway">
    <text evidence="2 14">Lipid metabolism; fatty acid biosynthesis.</text>
</comment>
<evidence type="ECO:0000256" key="13">
    <source>
        <dbReference type="ARBA" id="ARBA00036671"/>
    </source>
</evidence>
<evidence type="ECO:0000256" key="2">
    <source>
        <dbReference type="ARBA" id="ARBA00005194"/>
    </source>
</evidence>
<evidence type="ECO:0000256" key="11">
    <source>
        <dbReference type="ARBA" id="ARBA00023160"/>
    </source>
</evidence>
<dbReference type="GO" id="GO:0005789">
    <property type="term" value="C:endoplasmic reticulum membrane"/>
    <property type="evidence" value="ECO:0007669"/>
    <property type="project" value="UniProtKB-SubCell"/>
</dbReference>
<comment type="similarity">
    <text evidence="3 14">Belongs to the very long-chain fatty acids dehydratase HACD family.</text>
</comment>
<dbReference type="GO" id="GO:0030148">
    <property type="term" value="P:sphingolipid biosynthetic process"/>
    <property type="evidence" value="ECO:0007669"/>
    <property type="project" value="TreeGrafter"/>
</dbReference>
<evidence type="ECO:0000256" key="9">
    <source>
        <dbReference type="ARBA" id="ARBA00023098"/>
    </source>
</evidence>
<evidence type="ECO:0000256" key="6">
    <source>
        <dbReference type="ARBA" id="ARBA00022692"/>
    </source>
</evidence>
<dbReference type="PANTHER" id="PTHR11035:SF3">
    <property type="entry name" value="VERY-LONG-CHAIN (3R)-3-HYDROXYACYL-COA DEHYDRATASE"/>
    <property type="match status" value="1"/>
</dbReference>
<evidence type="ECO:0000256" key="5">
    <source>
        <dbReference type="ARBA" id="ARBA00022516"/>
    </source>
</evidence>
<dbReference type="EMBL" id="ML993851">
    <property type="protein sequence ID" value="KAF2205700.1"/>
    <property type="molecule type" value="Genomic_DNA"/>
</dbReference>
<evidence type="ECO:0000313" key="17">
    <source>
        <dbReference type="Proteomes" id="UP000799536"/>
    </source>
</evidence>
<evidence type="ECO:0000256" key="14">
    <source>
        <dbReference type="RuleBase" id="RU363109"/>
    </source>
</evidence>
<organism evidence="16 17">
    <name type="scientific">Delitschia confertaspora ATCC 74209</name>
    <dbReference type="NCBI Taxonomy" id="1513339"/>
    <lineage>
        <taxon>Eukaryota</taxon>
        <taxon>Fungi</taxon>
        <taxon>Dikarya</taxon>
        <taxon>Ascomycota</taxon>
        <taxon>Pezizomycotina</taxon>
        <taxon>Dothideomycetes</taxon>
        <taxon>Pleosporomycetidae</taxon>
        <taxon>Pleosporales</taxon>
        <taxon>Delitschiaceae</taxon>
        <taxon>Delitschia</taxon>
    </lineage>
</organism>
<dbReference type="GO" id="GO:0030497">
    <property type="term" value="P:fatty acid elongation"/>
    <property type="evidence" value="ECO:0007669"/>
    <property type="project" value="TreeGrafter"/>
</dbReference>
<reference evidence="16" key="1">
    <citation type="journal article" date="2020" name="Stud. Mycol.">
        <title>101 Dothideomycetes genomes: a test case for predicting lifestyles and emergence of pathogens.</title>
        <authorList>
            <person name="Haridas S."/>
            <person name="Albert R."/>
            <person name="Binder M."/>
            <person name="Bloem J."/>
            <person name="Labutti K."/>
            <person name="Salamov A."/>
            <person name="Andreopoulos B."/>
            <person name="Baker S."/>
            <person name="Barry K."/>
            <person name="Bills G."/>
            <person name="Bluhm B."/>
            <person name="Cannon C."/>
            <person name="Castanera R."/>
            <person name="Culley D."/>
            <person name="Daum C."/>
            <person name="Ezra D."/>
            <person name="Gonzalez J."/>
            <person name="Henrissat B."/>
            <person name="Kuo A."/>
            <person name="Liang C."/>
            <person name="Lipzen A."/>
            <person name="Lutzoni F."/>
            <person name="Magnuson J."/>
            <person name="Mondo S."/>
            <person name="Nolan M."/>
            <person name="Ohm R."/>
            <person name="Pangilinan J."/>
            <person name="Park H.-J."/>
            <person name="Ramirez L."/>
            <person name="Alfaro M."/>
            <person name="Sun H."/>
            <person name="Tritt A."/>
            <person name="Yoshinaga Y."/>
            <person name="Zwiers L.-H."/>
            <person name="Turgeon B."/>
            <person name="Goodwin S."/>
            <person name="Spatafora J."/>
            <person name="Crous P."/>
            <person name="Grigoriev I."/>
        </authorList>
    </citation>
    <scope>NUCLEOTIDE SEQUENCE</scope>
    <source>
        <strain evidence="16">ATCC 74209</strain>
    </source>
</reference>
<keyword evidence="5 14" id="KW-0444">Lipid biosynthesis</keyword>